<proteinExistence type="predicted"/>
<sequence>MRSSAATIRVNPDDIAGAVREIEKVRSHPRVVQIGVPLQSREGLWQAAILAAVGGAARREPAGGGSHRIRRRHRISAHAVRHHPHLTSNTSASLALNYLYHLMK</sequence>
<evidence type="ECO:0000313" key="1">
    <source>
        <dbReference type="EMBL" id="ETZ96933.1"/>
    </source>
</evidence>
<dbReference type="GO" id="GO:0016787">
    <property type="term" value="F:hydrolase activity"/>
    <property type="evidence" value="ECO:0007669"/>
    <property type="project" value="UniProtKB-KW"/>
</dbReference>
<organism evidence="1 2">
    <name type="scientific">Mycobacterium kansasii 662</name>
    <dbReference type="NCBI Taxonomy" id="1299326"/>
    <lineage>
        <taxon>Bacteria</taxon>
        <taxon>Bacillati</taxon>
        <taxon>Actinomycetota</taxon>
        <taxon>Actinomycetes</taxon>
        <taxon>Mycobacteriales</taxon>
        <taxon>Mycobacteriaceae</taxon>
        <taxon>Mycobacterium</taxon>
    </lineage>
</organism>
<dbReference type="PATRIC" id="fig|1299326.3.peg.6587"/>
<gene>
    <name evidence="1" type="ORF">I545_6863</name>
</gene>
<protein>
    <submittedName>
        <fullName evidence="1">Amidohydrolase family domain protein</fullName>
    </submittedName>
</protein>
<dbReference type="EMBL" id="JAOA01000036">
    <property type="protein sequence ID" value="ETZ96933.1"/>
    <property type="molecule type" value="Genomic_DNA"/>
</dbReference>
<keyword evidence="1" id="KW-0378">Hydrolase</keyword>
<dbReference type="AlphaFoldDB" id="X7XQ37"/>
<evidence type="ECO:0000313" key="2">
    <source>
        <dbReference type="Proteomes" id="UP000020561"/>
    </source>
</evidence>
<reference evidence="1 2" key="1">
    <citation type="submission" date="2013-12" db="EMBL/GenBank/DDBJ databases">
        <authorList>
            <person name="Brown-Elliot B."/>
            <person name="Wallace R."/>
            <person name="Lenaerts A."/>
            <person name="Ordway D."/>
            <person name="DeGroote M.A."/>
            <person name="Parker T."/>
            <person name="Sizemore C."/>
            <person name="Tallon L.J."/>
            <person name="Sadzewicz L.K."/>
            <person name="Sengamalay N."/>
            <person name="Fraser C.M."/>
            <person name="Hine E."/>
            <person name="Shefchek K.A."/>
            <person name="Das S.P."/>
            <person name="Tettelin H."/>
        </authorList>
    </citation>
    <scope>NUCLEOTIDE SEQUENCE [LARGE SCALE GENOMIC DNA]</scope>
    <source>
        <strain evidence="1 2">662</strain>
    </source>
</reference>
<comment type="caution">
    <text evidence="1">The sequence shown here is derived from an EMBL/GenBank/DDBJ whole genome shotgun (WGS) entry which is preliminary data.</text>
</comment>
<dbReference type="Proteomes" id="UP000020561">
    <property type="component" value="Unassembled WGS sequence"/>
</dbReference>
<accession>X7XQ37</accession>
<name>X7XQ37_MYCKA</name>